<dbReference type="PANTHER" id="PTHR35979">
    <property type="entry name" value="SINGLE-PASS MEMBRANE AND COILED-COIL DOMAIN-CONTAINING PROTEIN 1"/>
    <property type="match status" value="1"/>
</dbReference>
<dbReference type="GeneID" id="117367227"/>
<dbReference type="RefSeq" id="XP_033815530.1">
    <property type="nucleotide sequence ID" value="XM_033959639.1"/>
</dbReference>
<evidence type="ECO:0000313" key="2">
    <source>
        <dbReference type="Proteomes" id="UP000515159"/>
    </source>
</evidence>
<protein>
    <submittedName>
        <fullName evidence="3">Single-pass membrane and coiled-coil domain-containing protein 1 isoform X1</fullName>
    </submittedName>
</protein>
<evidence type="ECO:0000256" key="1">
    <source>
        <dbReference type="SAM" id="Coils"/>
    </source>
</evidence>
<dbReference type="KEGG" id="gsh:117367227"/>
<keyword evidence="2" id="KW-1185">Reference proteome</keyword>
<proteinExistence type="predicted"/>
<dbReference type="InterPro" id="IPR027875">
    <property type="entry name" value="DUF4547"/>
</dbReference>
<accession>A0A6P8SAG2</accession>
<dbReference type="InParanoid" id="A0A6P8SAG2"/>
<dbReference type="Pfam" id="PF15080">
    <property type="entry name" value="DUF4547"/>
    <property type="match status" value="1"/>
</dbReference>
<name>A0A6P8SAG2_GEOSA</name>
<organism evidence="2 3">
    <name type="scientific">Geotrypetes seraphini</name>
    <name type="common">Gaboon caecilian</name>
    <name type="synonym">Caecilia seraphini</name>
    <dbReference type="NCBI Taxonomy" id="260995"/>
    <lineage>
        <taxon>Eukaryota</taxon>
        <taxon>Metazoa</taxon>
        <taxon>Chordata</taxon>
        <taxon>Craniata</taxon>
        <taxon>Vertebrata</taxon>
        <taxon>Euteleostomi</taxon>
        <taxon>Amphibia</taxon>
        <taxon>Gymnophiona</taxon>
        <taxon>Geotrypetes</taxon>
    </lineage>
</organism>
<evidence type="ECO:0000313" key="3">
    <source>
        <dbReference type="RefSeq" id="XP_033815530.1"/>
    </source>
</evidence>
<dbReference type="PANTHER" id="PTHR35979:SF1">
    <property type="entry name" value="SINGLE-PASS MEMBRANE AND COILED-COIL DOMAIN-CONTAINING PROTEIN 1"/>
    <property type="match status" value="1"/>
</dbReference>
<dbReference type="CTD" id="255798"/>
<gene>
    <name evidence="3" type="primary">SMCO1</name>
</gene>
<dbReference type="Proteomes" id="UP000515159">
    <property type="component" value="Chromosome 9"/>
</dbReference>
<dbReference type="OrthoDB" id="9882837at2759"/>
<sequence length="236" mass="27631">MEVDNLVPCQEAEAIPQEEEMEFCEQAHEEKMTKELISLHLLNQSLNRLEQRVNMLEAQFHDLQCAAGELTQRLEIQGETLVRQANHDNMWISLLEDRFNTMELNIFYSYAIEMLSFLHSQVVRKLPNMAGYLPTFASILRNKSKSHEISQVWDAVLENLELQEDHVKTLCTFFITHCYEAKYYTPSEREEYVDNISDMILTVVKNHTLMKSLLCAVKILEKKKTEKIMDNPKEKS</sequence>
<dbReference type="AlphaFoldDB" id="A0A6P8SAG2"/>
<dbReference type="FunCoup" id="A0A6P8SAG2">
    <property type="interactions" value="3"/>
</dbReference>
<feature type="coiled-coil region" evidence="1">
    <location>
        <begin position="39"/>
        <end position="66"/>
    </location>
</feature>
<keyword evidence="1" id="KW-0175">Coiled coil</keyword>
<reference evidence="3" key="1">
    <citation type="submission" date="2025-08" db="UniProtKB">
        <authorList>
            <consortium name="RefSeq"/>
        </authorList>
    </citation>
    <scope>IDENTIFICATION</scope>
</reference>